<dbReference type="Gene3D" id="2.60.120.430">
    <property type="entry name" value="Galactose-binding lectin"/>
    <property type="match status" value="1"/>
</dbReference>
<feature type="transmembrane region" description="Helical" evidence="12">
    <location>
        <begin position="232"/>
        <end position="258"/>
    </location>
</feature>
<sequence>MLPVHLIPNSIARFTYTGSTGRGLTTYSNDFLSRALETKHRLNVGGDIVDRETDNLSREWLPDDSYITDPQNAKNGTYFGGTIKRNANDESDGPYSNQYIAPDIVYQTAEESKNGSNNLGISWSVPVEKNTDHFLRLHFCDIFNVQSLLTTFILNIYDQLVISDLNSVIDVSTPYYYDFVVHSDGSGLLNVTVVPNTTVAQPKAFLNGLELMKVIESSGPIPLDSSDSNSKISLPVVVGSVVGGLVLVSVVVVLFIWISKIRKQKPVENSEWLPVRASAGGSSHSRLTDGTTIQGSPLPNINLGLKLSLLDLQFATENFDAKRIIGKGGFGNVYKGVLKNGMTVAVKRSEPGSGQGLPEFQAEIMVLSKIRHRHLVSLVGYCDERYEMILVYEYMEKGTLRDMLY</sequence>
<proteinExistence type="predicted"/>
<dbReference type="InterPro" id="IPR001245">
    <property type="entry name" value="Ser-Thr/Tyr_kinase_cat_dom"/>
</dbReference>
<dbReference type="GO" id="GO:0004674">
    <property type="term" value="F:protein serine/threonine kinase activity"/>
    <property type="evidence" value="ECO:0007669"/>
    <property type="project" value="UniProtKB-KW"/>
</dbReference>
<dbReference type="InterPro" id="IPR017441">
    <property type="entry name" value="Protein_kinase_ATP_BS"/>
</dbReference>
<evidence type="ECO:0000256" key="5">
    <source>
        <dbReference type="ARBA" id="ARBA00022729"/>
    </source>
</evidence>
<keyword evidence="6 11" id="KW-0547">Nucleotide-binding</keyword>
<keyword evidence="5" id="KW-0732">Signal</keyword>
<dbReference type="InterPro" id="IPR000719">
    <property type="entry name" value="Prot_kinase_dom"/>
</dbReference>
<keyword evidence="8 11" id="KW-0067">ATP-binding</keyword>
<dbReference type="PROSITE" id="PS50011">
    <property type="entry name" value="PROTEIN_KINASE_DOM"/>
    <property type="match status" value="1"/>
</dbReference>
<dbReference type="InterPro" id="IPR024788">
    <property type="entry name" value="Malectin-like_Carb-bd_dom"/>
</dbReference>
<keyword evidence="16" id="KW-1185">Reference proteome</keyword>
<dbReference type="PANTHER" id="PTHR45631">
    <property type="entry name" value="OS07G0107800 PROTEIN-RELATED"/>
    <property type="match status" value="1"/>
</dbReference>
<dbReference type="EMBL" id="BCLP01042486">
    <property type="protein sequence ID" value="GAU10659.1"/>
    <property type="molecule type" value="Genomic_DNA"/>
</dbReference>
<gene>
    <name evidence="15" type="ORF">TSUD_418430</name>
    <name evidence="14" type="ORF">TSUD_418460</name>
</gene>
<evidence type="ECO:0000313" key="15">
    <source>
        <dbReference type="EMBL" id="GAU10659.1"/>
    </source>
</evidence>
<dbReference type="GO" id="GO:0005524">
    <property type="term" value="F:ATP binding"/>
    <property type="evidence" value="ECO:0007669"/>
    <property type="project" value="UniProtKB-UniRule"/>
</dbReference>
<dbReference type="OrthoDB" id="1928639at2759"/>
<evidence type="ECO:0000313" key="14">
    <source>
        <dbReference type="EMBL" id="GAU10106.1"/>
    </source>
</evidence>
<feature type="domain" description="Protein kinase" evidence="13">
    <location>
        <begin position="319"/>
        <end position="405"/>
    </location>
</feature>
<keyword evidence="9 12" id="KW-1133">Transmembrane helix</keyword>
<organism evidence="15 16">
    <name type="scientific">Trifolium subterraneum</name>
    <name type="common">Subterranean clover</name>
    <dbReference type="NCBI Taxonomy" id="3900"/>
    <lineage>
        <taxon>Eukaryota</taxon>
        <taxon>Viridiplantae</taxon>
        <taxon>Streptophyta</taxon>
        <taxon>Embryophyta</taxon>
        <taxon>Tracheophyta</taxon>
        <taxon>Spermatophyta</taxon>
        <taxon>Magnoliopsida</taxon>
        <taxon>eudicotyledons</taxon>
        <taxon>Gunneridae</taxon>
        <taxon>Pentapetalae</taxon>
        <taxon>rosids</taxon>
        <taxon>fabids</taxon>
        <taxon>Fabales</taxon>
        <taxon>Fabaceae</taxon>
        <taxon>Papilionoideae</taxon>
        <taxon>50 kb inversion clade</taxon>
        <taxon>NPAAA clade</taxon>
        <taxon>Hologalegina</taxon>
        <taxon>IRL clade</taxon>
        <taxon>Trifolieae</taxon>
        <taxon>Trifolium</taxon>
    </lineage>
</organism>
<dbReference type="PROSITE" id="PS00107">
    <property type="entry name" value="PROTEIN_KINASE_ATP"/>
    <property type="match status" value="1"/>
</dbReference>
<keyword evidence="3" id="KW-0808">Transferase</keyword>
<evidence type="ECO:0000256" key="1">
    <source>
        <dbReference type="ARBA" id="ARBA00004167"/>
    </source>
</evidence>
<dbReference type="AlphaFoldDB" id="A0A1B5Z954"/>
<dbReference type="SUPFAM" id="SSF56112">
    <property type="entry name" value="Protein kinase-like (PK-like)"/>
    <property type="match status" value="1"/>
</dbReference>
<dbReference type="Proteomes" id="UP000242715">
    <property type="component" value="Unassembled WGS sequence"/>
</dbReference>
<evidence type="ECO:0000256" key="8">
    <source>
        <dbReference type="ARBA" id="ARBA00022840"/>
    </source>
</evidence>
<dbReference type="PANTHER" id="PTHR45631:SF68">
    <property type="entry name" value="REPEAT FAMILY PROTEIN, PUTATIVE, EXPRESSED-RELATED"/>
    <property type="match status" value="1"/>
</dbReference>
<reference evidence="16" key="2">
    <citation type="journal article" date="2017" name="Front. Plant Sci.">
        <title>Climate Clever Clovers: New Paradigm to Reduce the Environmental Footprint of Ruminants by Breeding Low Methanogenic Forages Utilizing Haplotype Variation.</title>
        <authorList>
            <person name="Kaur P."/>
            <person name="Appels R."/>
            <person name="Bayer P.E."/>
            <person name="Keeble-Gagnere G."/>
            <person name="Wang J."/>
            <person name="Hirakawa H."/>
            <person name="Shirasawa K."/>
            <person name="Vercoe P."/>
            <person name="Stefanova K."/>
            <person name="Durmic Z."/>
            <person name="Nichols P."/>
            <person name="Revell C."/>
            <person name="Isobe S.N."/>
            <person name="Edwards D."/>
            <person name="Erskine W."/>
        </authorList>
    </citation>
    <scope>NUCLEOTIDE SEQUENCE [LARGE SCALE GENOMIC DNA]</scope>
    <source>
        <strain evidence="16">cv. Daliak</strain>
    </source>
</reference>
<dbReference type="Pfam" id="PF07714">
    <property type="entry name" value="PK_Tyr_Ser-Thr"/>
    <property type="match status" value="1"/>
</dbReference>
<protein>
    <recommendedName>
        <fullName evidence="13">Protein kinase domain-containing protein</fullName>
    </recommendedName>
</protein>
<evidence type="ECO:0000256" key="7">
    <source>
        <dbReference type="ARBA" id="ARBA00022777"/>
    </source>
</evidence>
<name>A0A1B5Z954_TRISU</name>
<evidence type="ECO:0000259" key="13">
    <source>
        <dbReference type="PROSITE" id="PS50011"/>
    </source>
</evidence>
<comment type="caution">
    <text evidence="15">The sequence shown here is derived from an EMBL/GenBank/DDBJ whole genome shotgun (WGS) entry which is preliminary data.</text>
</comment>
<evidence type="ECO:0000313" key="16">
    <source>
        <dbReference type="Proteomes" id="UP000242715"/>
    </source>
</evidence>
<keyword evidence="2" id="KW-0723">Serine/threonine-protein kinase</keyword>
<feature type="binding site" evidence="11">
    <location>
        <position position="347"/>
    </location>
    <ligand>
        <name>ATP</name>
        <dbReference type="ChEBI" id="CHEBI:30616"/>
    </ligand>
</feature>
<evidence type="ECO:0000256" key="2">
    <source>
        <dbReference type="ARBA" id="ARBA00022527"/>
    </source>
</evidence>
<evidence type="ECO:0000256" key="9">
    <source>
        <dbReference type="ARBA" id="ARBA00022989"/>
    </source>
</evidence>
<evidence type="ECO:0000256" key="3">
    <source>
        <dbReference type="ARBA" id="ARBA00022679"/>
    </source>
</evidence>
<dbReference type="Gene3D" id="3.30.200.20">
    <property type="entry name" value="Phosphorylase Kinase, domain 1"/>
    <property type="match status" value="1"/>
</dbReference>
<dbReference type="EMBL" id="BCLP01042523">
    <property type="protein sequence ID" value="GAU10106.1"/>
    <property type="molecule type" value="Genomic_DNA"/>
</dbReference>
<dbReference type="FunFam" id="3.30.200.20:FF:000039">
    <property type="entry name" value="receptor-like protein kinase FERONIA"/>
    <property type="match status" value="1"/>
</dbReference>
<evidence type="ECO:0000256" key="4">
    <source>
        <dbReference type="ARBA" id="ARBA00022692"/>
    </source>
</evidence>
<evidence type="ECO:0000256" key="12">
    <source>
        <dbReference type="SAM" id="Phobius"/>
    </source>
</evidence>
<evidence type="ECO:0000256" key="11">
    <source>
        <dbReference type="PROSITE-ProRule" id="PRU10141"/>
    </source>
</evidence>
<keyword evidence="7" id="KW-0418">Kinase</keyword>
<dbReference type="Pfam" id="PF12819">
    <property type="entry name" value="Malectin_like"/>
    <property type="match status" value="1"/>
</dbReference>
<reference evidence="15" key="1">
    <citation type="submission" date="2015-11" db="EMBL/GenBank/DDBJ databases">
        <title>Climate clever clovers: pastures for reduced methane emission by livestock.</title>
        <authorList>
            <person name="Hirakawa H."/>
            <person name="Kaur P."/>
            <person name="Shirasawa K."/>
            <person name="Nichols P."/>
            <person name="Nagano S."/>
            <person name="Appels R."/>
            <person name="Erskine W."/>
            <person name="Isobe S."/>
        </authorList>
    </citation>
    <scope>NUCLEOTIDE SEQUENCE</scope>
</reference>
<accession>A0A1B5Z954</accession>
<feature type="non-terminal residue" evidence="15">
    <location>
        <position position="405"/>
    </location>
</feature>
<keyword evidence="10 12" id="KW-0472">Membrane</keyword>
<keyword evidence="4 12" id="KW-0812">Transmembrane</keyword>
<evidence type="ECO:0000256" key="6">
    <source>
        <dbReference type="ARBA" id="ARBA00022741"/>
    </source>
</evidence>
<dbReference type="InterPro" id="IPR011009">
    <property type="entry name" value="Kinase-like_dom_sf"/>
</dbReference>
<dbReference type="GO" id="GO:0016020">
    <property type="term" value="C:membrane"/>
    <property type="evidence" value="ECO:0007669"/>
    <property type="project" value="UniProtKB-SubCell"/>
</dbReference>
<evidence type="ECO:0000256" key="10">
    <source>
        <dbReference type="ARBA" id="ARBA00023136"/>
    </source>
</evidence>
<comment type="subcellular location">
    <subcellularLocation>
        <location evidence="1">Membrane</location>
        <topology evidence="1">Single-pass membrane protein</topology>
    </subcellularLocation>
</comment>